<reference evidence="1 2" key="1">
    <citation type="submission" date="2012-06" db="EMBL/GenBank/DDBJ databases">
        <title>Finished chromosome of genome of Chroococcidiopsis thermalis PCC 7203.</title>
        <authorList>
            <consortium name="US DOE Joint Genome Institute"/>
            <person name="Gugger M."/>
            <person name="Coursin T."/>
            <person name="Rippka R."/>
            <person name="Tandeau De Marsac N."/>
            <person name="Huntemann M."/>
            <person name="Wei C.-L."/>
            <person name="Han J."/>
            <person name="Detter J.C."/>
            <person name="Han C."/>
            <person name="Tapia R."/>
            <person name="Davenport K."/>
            <person name="Daligault H."/>
            <person name="Erkkila T."/>
            <person name="Gu W."/>
            <person name="Munk A.C.C."/>
            <person name="Teshima H."/>
            <person name="Xu Y."/>
            <person name="Chain P."/>
            <person name="Chen A."/>
            <person name="Krypides N."/>
            <person name="Mavromatis K."/>
            <person name="Markowitz V."/>
            <person name="Szeto E."/>
            <person name="Ivanova N."/>
            <person name="Mikhailova N."/>
            <person name="Ovchinnikova G."/>
            <person name="Pagani I."/>
            <person name="Pati A."/>
            <person name="Goodwin L."/>
            <person name="Peters L."/>
            <person name="Pitluck S."/>
            <person name="Woyke T."/>
            <person name="Kerfeld C."/>
        </authorList>
    </citation>
    <scope>NUCLEOTIDE SEQUENCE [LARGE SCALE GENOMIC DNA]</scope>
    <source>
        <strain evidence="1 2">PCC 7203</strain>
    </source>
</reference>
<dbReference type="AlphaFoldDB" id="K9TWC0"/>
<dbReference type="InParanoid" id="K9TWC0"/>
<sequence>MTPEEQYQADQSRIRPYESYQAILRYFAMNASCRPLDVCKGKVTEIAAYHPETKQFAIFQRLEFETAKLLGWKALKHGLNFGVRNLDEQYLYSLKNEDVPTYPYVKQPGASPY</sequence>
<keyword evidence="2" id="KW-1185">Reference proteome</keyword>
<protein>
    <submittedName>
        <fullName evidence="1">Uncharacterized protein</fullName>
    </submittedName>
</protein>
<accession>K9TWC0</accession>
<evidence type="ECO:0000313" key="1">
    <source>
        <dbReference type="EMBL" id="AFY86698.1"/>
    </source>
</evidence>
<gene>
    <name evidence="1" type="ORF">Chro_1171</name>
</gene>
<dbReference type="HOGENOM" id="CLU_2129040_0_0_3"/>
<evidence type="ECO:0000313" key="2">
    <source>
        <dbReference type="Proteomes" id="UP000010384"/>
    </source>
</evidence>
<name>K9TWC0_CHRTP</name>
<dbReference type="STRING" id="251229.Chro_1171"/>
<proteinExistence type="predicted"/>
<dbReference type="RefSeq" id="WP_015153246.1">
    <property type="nucleotide sequence ID" value="NC_019695.1"/>
</dbReference>
<dbReference type="KEGG" id="cthe:Chro_1171"/>
<organism evidence="1 2">
    <name type="scientific">Chroococcidiopsis thermalis (strain PCC 7203)</name>
    <dbReference type="NCBI Taxonomy" id="251229"/>
    <lineage>
        <taxon>Bacteria</taxon>
        <taxon>Bacillati</taxon>
        <taxon>Cyanobacteriota</taxon>
        <taxon>Cyanophyceae</taxon>
        <taxon>Chroococcidiopsidales</taxon>
        <taxon>Chroococcidiopsidaceae</taxon>
        <taxon>Chroococcidiopsis</taxon>
    </lineage>
</organism>
<dbReference type="Proteomes" id="UP000010384">
    <property type="component" value="Chromosome"/>
</dbReference>
<dbReference type="EMBL" id="CP003597">
    <property type="protein sequence ID" value="AFY86698.1"/>
    <property type="molecule type" value="Genomic_DNA"/>
</dbReference>